<feature type="region of interest" description="Disordered" evidence="1">
    <location>
        <begin position="1"/>
        <end position="36"/>
    </location>
</feature>
<dbReference type="InterPro" id="IPR001005">
    <property type="entry name" value="SANT/Myb"/>
</dbReference>
<keyword evidence="3" id="KW-1185">Reference proteome</keyword>
<dbReference type="OrthoDB" id="1901794at2759"/>
<dbReference type="EMBL" id="MCGR01000020">
    <property type="protein sequence ID" value="ORY83000.1"/>
    <property type="molecule type" value="Genomic_DNA"/>
</dbReference>
<feature type="region of interest" description="Disordered" evidence="1">
    <location>
        <begin position="144"/>
        <end position="208"/>
    </location>
</feature>
<comment type="caution">
    <text evidence="2">The sequence shown here is derived from an EMBL/GenBank/DDBJ whole genome shotgun (WGS) entry which is preliminary data.</text>
</comment>
<protein>
    <recommendedName>
        <fullName evidence="4">Myb-like domain-containing protein</fullName>
    </recommendedName>
</protein>
<evidence type="ECO:0000313" key="3">
    <source>
        <dbReference type="Proteomes" id="UP000193467"/>
    </source>
</evidence>
<evidence type="ECO:0000313" key="2">
    <source>
        <dbReference type="EMBL" id="ORY83000.1"/>
    </source>
</evidence>
<evidence type="ECO:0008006" key="4">
    <source>
        <dbReference type="Google" id="ProtNLM"/>
    </source>
</evidence>
<feature type="compositionally biased region" description="Low complexity" evidence="1">
    <location>
        <begin position="13"/>
        <end position="26"/>
    </location>
</feature>
<organism evidence="2 3">
    <name type="scientific">Leucosporidium creatinivorum</name>
    <dbReference type="NCBI Taxonomy" id="106004"/>
    <lineage>
        <taxon>Eukaryota</taxon>
        <taxon>Fungi</taxon>
        <taxon>Dikarya</taxon>
        <taxon>Basidiomycota</taxon>
        <taxon>Pucciniomycotina</taxon>
        <taxon>Microbotryomycetes</taxon>
        <taxon>Leucosporidiales</taxon>
        <taxon>Leucosporidium</taxon>
    </lineage>
</organism>
<accession>A0A1Y2FGC4</accession>
<feature type="region of interest" description="Disordered" evidence="1">
    <location>
        <begin position="226"/>
        <end position="250"/>
    </location>
</feature>
<reference evidence="2 3" key="1">
    <citation type="submission" date="2016-07" db="EMBL/GenBank/DDBJ databases">
        <title>Pervasive Adenine N6-methylation of Active Genes in Fungi.</title>
        <authorList>
            <consortium name="DOE Joint Genome Institute"/>
            <person name="Mondo S.J."/>
            <person name="Dannebaum R.O."/>
            <person name="Kuo R.C."/>
            <person name="Labutti K."/>
            <person name="Haridas S."/>
            <person name="Kuo A."/>
            <person name="Salamov A."/>
            <person name="Ahrendt S.R."/>
            <person name="Lipzen A."/>
            <person name="Sullivan W."/>
            <person name="Andreopoulos W.B."/>
            <person name="Clum A."/>
            <person name="Lindquist E."/>
            <person name="Daum C."/>
            <person name="Ramamoorthy G.K."/>
            <person name="Gryganskyi A."/>
            <person name="Culley D."/>
            <person name="Magnuson J.K."/>
            <person name="James T.Y."/>
            <person name="O'Malley M.A."/>
            <person name="Stajich J.E."/>
            <person name="Spatafora J.W."/>
            <person name="Visel A."/>
            <person name="Grigoriev I.V."/>
        </authorList>
    </citation>
    <scope>NUCLEOTIDE SEQUENCE [LARGE SCALE GENOMIC DNA]</scope>
    <source>
        <strain evidence="2 3">62-1032</strain>
    </source>
</reference>
<proteinExistence type="predicted"/>
<dbReference type="Proteomes" id="UP000193467">
    <property type="component" value="Unassembled WGS sequence"/>
</dbReference>
<name>A0A1Y2FGC4_9BASI</name>
<dbReference type="InParanoid" id="A0A1Y2FGC4"/>
<dbReference type="AlphaFoldDB" id="A0A1Y2FGC4"/>
<feature type="compositionally biased region" description="Basic and acidic residues" evidence="1">
    <location>
        <begin position="178"/>
        <end position="199"/>
    </location>
</feature>
<gene>
    <name evidence="2" type="ORF">BCR35DRAFT_324954</name>
</gene>
<evidence type="ECO:0000256" key="1">
    <source>
        <dbReference type="SAM" id="MobiDB-lite"/>
    </source>
</evidence>
<sequence>MDGDSTATPPPASSTSSPLSSTSPSSQELKATGVVPNLTAPEKRVARGYWWRDEEIKVYDELVAGYKTNAVNWEEVASELARRCPMDPAPARTATQCAARLVNINARRPGARPVQRWTDEGKLALHHAIQTTLAGENRNLSLKFSQGMGDHRKGSAPSTYRRSVPSALRQARQGGIGEGRKGGRGEGERSSSRRLDRPLRLSQSHASCASIAAQTSPSLLYRRANLPSHLPSRPTLLSRGRRATPRALPC</sequence>
<dbReference type="CDD" id="cd00167">
    <property type="entry name" value="SANT"/>
    <property type="match status" value="1"/>
</dbReference>